<evidence type="ECO:0000313" key="2">
    <source>
        <dbReference type="EMBL" id="ALI34791.1"/>
    </source>
</evidence>
<keyword evidence="3" id="KW-1185">Reference proteome</keyword>
<name>A0A654LX31_9ARCH</name>
<accession>A0A654LX31</accession>
<dbReference type="AlphaFoldDB" id="A0A654LX31"/>
<feature type="transmembrane region" description="Helical" evidence="1">
    <location>
        <begin position="12"/>
        <end position="28"/>
    </location>
</feature>
<gene>
    <name evidence="2" type="ORF">NMY3_00581</name>
</gene>
<proteinExistence type="predicted"/>
<dbReference type="KEGG" id="taa:NMY3_00581"/>
<reference evidence="3" key="1">
    <citation type="submission" date="2015-10" db="EMBL/GenBank/DDBJ databases">
        <title>Niche specialization of a soil ammonia-oxidizing archaeon, Candidatus Nitrosocosmicus oleophilus.</title>
        <authorList>
            <person name="Jung M.-Y."/>
            <person name="Rhee S.-K."/>
        </authorList>
    </citation>
    <scope>NUCLEOTIDE SEQUENCE [LARGE SCALE GENOMIC DNA]</scope>
    <source>
        <strain evidence="3">MY3</strain>
    </source>
</reference>
<dbReference type="Proteomes" id="UP000058925">
    <property type="component" value="Chromosome"/>
</dbReference>
<keyword evidence="1" id="KW-1133">Transmembrane helix</keyword>
<sequence>MDSLNRRTTNVSFIIILITIEIIIKLLVQIKSNPLIYYPLMKKTSTTQRKEKLKLFQRILNLTYQKLLNKVPQIN</sequence>
<evidence type="ECO:0000256" key="1">
    <source>
        <dbReference type="SAM" id="Phobius"/>
    </source>
</evidence>
<keyword evidence="1" id="KW-0812">Transmembrane</keyword>
<organism evidence="2 3">
    <name type="scientific">Candidatus Nitrosocosmicus oleophilus</name>
    <dbReference type="NCBI Taxonomy" id="1353260"/>
    <lineage>
        <taxon>Archaea</taxon>
        <taxon>Nitrososphaerota</taxon>
        <taxon>Nitrososphaeria</taxon>
        <taxon>Nitrososphaerales</taxon>
        <taxon>Nitrososphaeraceae</taxon>
        <taxon>Candidatus Nitrosocosmicus</taxon>
    </lineage>
</organism>
<evidence type="ECO:0000313" key="3">
    <source>
        <dbReference type="Proteomes" id="UP000058925"/>
    </source>
</evidence>
<dbReference type="EMBL" id="CP012850">
    <property type="protein sequence ID" value="ALI34791.1"/>
    <property type="molecule type" value="Genomic_DNA"/>
</dbReference>
<keyword evidence="1" id="KW-0472">Membrane</keyword>
<protein>
    <submittedName>
        <fullName evidence="2">Uncharacterized protein</fullName>
    </submittedName>
</protein>